<name>A0A484C8B8_PERFV</name>
<organism evidence="2 3">
    <name type="scientific">Perca flavescens</name>
    <name type="common">American yellow perch</name>
    <name type="synonym">Morone flavescens</name>
    <dbReference type="NCBI Taxonomy" id="8167"/>
    <lineage>
        <taxon>Eukaryota</taxon>
        <taxon>Metazoa</taxon>
        <taxon>Chordata</taxon>
        <taxon>Craniata</taxon>
        <taxon>Vertebrata</taxon>
        <taxon>Euteleostomi</taxon>
        <taxon>Actinopterygii</taxon>
        <taxon>Neopterygii</taxon>
        <taxon>Teleostei</taxon>
        <taxon>Neoteleostei</taxon>
        <taxon>Acanthomorphata</taxon>
        <taxon>Eupercaria</taxon>
        <taxon>Perciformes</taxon>
        <taxon>Percoidei</taxon>
        <taxon>Percidae</taxon>
        <taxon>Percinae</taxon>
        <taxon>Perca</taxon>
    </lineage>
</organism>
<accession>A0A484C8B8</accession>
<keyword evidence="3" id="KW-1185">Reference proteome</keyword>
<feature type="region of interest" description="Disordered" evidence="1">
    <location>
        <begin position="99"/>
        <end position="129"/>
    </location>
</feature>
<protein>
    <submittedName>
        <fullName evidence="2">Uncharacterized protein</fullName>
    </submittedName>
</protein>
<sequence>MGSSASSLTAETESDHGFRSTPYPSSPPVGWLRNSHSSPVWGTTFIPRQQQQPPLPHRERRKLNSTLCCLSEKIPLWLKAALCQQCSCPPGLGAHRNFRFRKHSSGGGGGGGGGGSSTVPLPFLPLLPP</sequence>
<dbReference type="AlphaFoldDB" id="A0A484C8B8"/>
<reference evidence="2 3" key="1">
    <citation type="submission" date="2019-01" db="EMBL/GenBank/DDBJ databases">
        <title>A chromosome-scale genome assembly of the yellow perch, Perca flavescens.</title>
        <authorList>
            <person name="Feron R."/>
            <person name="Morvezen R."/>
            <person name="Bestin A."/>
            <person name="Haffray P."/>
            <person name="Klopp C."/>
            <person name="Zahm M."/>
            <person name="Cabau C."/>
            <person name="Roques C."/>
            <person name="Donnadieu C."/>
            <person name="Bouchez O."/>
            <person name="Christie M."/>
            <person name="Larson W."/>
            <person name="Guiguen Y."/>
        </authorList>
    </citation>
    <scope>NUCLEOTIDE SEQUENCE [LARGE SCALE GENOMIC DNA]</scope>
    <source>
        <strain evidence="2">YP-PL-M2</strain>
        <tissue evidence="2">Blood</tissue>
    </source>
</reference>
<dbReference type="Proteomes" id="UP000295070">
    <property type="component" value="Chromosome 21"/>
</dbReference>
<dbReference type="EMBL" id="SCKG01000021">
    <property type="protein sequence ID" value="TDG98262.1"/>
    <property type="molecule type" value="Genomic_DNA"/>
</dbReference>
<feature type="compositionally biased region" description="Gly residues" evidence="1">
    <location>
        <begin position="105"/>
        <end position="116"/>
    </location>
</feature>
<dbReference type="STRING" id="8167.A0A484C8B8"/>
<comment type="caution">
    <text evidence="2">The sequence shown here is derived from an EMBL/GenBank/DDBJ whole genome shotgun (WGS) entry which is preliminary data.</text>
</comment>
<evidence type="ECO:0000313" key="3">
    <source>
        <dbReference type="Proteomes" id="UP000295070"/>
    </source>
</evidence>
<feature type="compositionally biased region" description="Low complexity" evidence="1">
    <location>
        <begin position="1"/>
        <end position="11"/>
    </location>
</feature>
<feature type="region of interest" description="Disordered" evidence="1">
    <location>
        <begin position="1"/>
        <end position="35"/>
    </location>
</feature>
<proteinExistence type="predicted"/>
<evidence type="ECO:0000313" key="2">
    <source>
        <dbReference type="EMBL" id="TDG98262.1"/>
    </source>
</evidence>
<evidence type="ECO:0000256" key="1">
    <source>
        <dbReference type="SAM" id="MobiDB-lite"/>
    </source>
</evidence>
<gene>
    <name evidence="2" type="ORF">EPR50_G00215060</name>
</gene>